<dbReference type="SUPFAM" id="SSF55874">
    <property type="entry name" value="ATPase domain of HSP90 chaperone/DNA topoisomerase II/histidine kinase"/>
    <property type="match status" value="1"/>
</dbReference>
<reference evidence="3" key="2">
    <citation type="submission" date="2020-09" db="EMBL/GenBank/DDBJ databases">
        <authorList>
            <person name="Sun Q."/>
            <person name="Ohkuma M."/>
        </authorList>
    </citation>
    <scope>NUCLEOTIDE SEQUENCE</scope>
    <source>
        <strain evidence="3">JCM 4637</strain>
    </source>
</reference>
<evidence type="ECO:0000259" key="2">
    <source>
        <dbReference type="Pfam" id="PF13581"/>
    </source>
</evidence>
<dbReference type="CDD" id="cd16936">
    <property type="entry name" value="HATPase_RsbW-like"/>
    <property type="match status" value="1"/>
</dbReference>
<feature type="domain" description="Histidine kinase/HSP90-like ATPase" evidence="2">
    <location>
        <begin position="28"/>
        <end position="119"/>
    </location>
</feature>
<organism evidence="3 4">
    <name type="scientific">Streptomyces finlayi</name>
    <dbReference type="NCBI Taxonomy" id="67296"/>
    <lineage>
        <taxon>Bacteria</taxon>
        <taxon>Bacillati</taxon>
        <taxon>Actinomycetota</taxon>
        <taxon>Actinomycetes</taxon>
        <taxon>Kitasatosporales</taxon>
        <taxon>Streptomycetaceae</taxon>
        <taxon>Streptomyces</taxon>
    </lineage>
</organism>
<accession>A0A919C8A0</accession>
<keyword evidence="1" id="KW-0418">Kinase</keyword>
<proteinExistence type="predicted"/>
<dbReference type="InterPro" id="IPR003594">
    <property type="entry name" value="HATPase_dom"/>
</dbReference>
<keyword evidence="1" id="KW-0723">Serine/threonine-protein kinase</keyword>
<dbReference type="GO" id="GO:0004674">
    <property type="term" value="F:protein serine/threonine kinase activity"/>
    <property type="evidence" value="ECO:0007669"/>
    <property type="project" value="UniProtKB-KW"/>
</dbReference>
<dbReference type="InterPro" id="IPR036890">
    <property type="entry name" value="HATPase_C_sf"/>
</dbReference>
<keyword evidence="1" id="KW-0808">Transferase</keyword>
<sequence length="142" mass="15176">MRTPLVQTPGTVGDDAVLREWSTACDPTPSAVALARTRTRTQLTVLGWTGDVEDAVLVVSELVTNAVRHAYVAGHVPWLRLAVLESGGLWVDVSDAVAGFGPGAKGEEGGRGLQLVRNLGRLSWFLRAEPQCGKTVRVHLLP</sequence>
<dbReference type="Gene3D" id="3.30.565.10">
    <property type="entry name" value="Histidine kinase-like ATPase, C-terminal domain"/>
    <property type="match status" value="1"/>
</dbReference>
<dbReference type="PANTHER" id="PTHR35526:SF3">
    <property type="entry name" value="ANTI-SIGMA-F FACTOR RSBW"/>
    <property type="match status" value="1"/>
</dbReference>
<protein>
    <recommendedName>
        <fullName evidence="2">Histidine kinase/HSP90-like ATPase domain-containing protein</fullName>
    </recommendedName>
</protein>
<name>A0A919C8A0_9ACTN</name>
<dbReference type="EMBL" id="BMVC01000002">
    <property type="protein sequence ID" value="GHC83197.1"/>
    <property type="molecule type" value="Genomic_DNA"/>
</dbReference>
<evidence type="ECO:0000313" key="4">
    <source>
        <dbReference type="Proteomes" id="UP000638353"/>
    </source>
</evidence>
<dbReference type="Proteomes" id="UP000638353">
    <property type="component" value="Unassembled WGS sequence"/>
</dbReference>
<dbReference type="Pfam" id="PF13581">
    <property type="entry name" value="HATPase_c_2"/>
    <property type="match status" value="1"/>
</dbReference>
<evidence type="ECO:0000256" key="1">
    <source>
        <dbReference type="ARBA" id="ARBA00022527"/>
    </source>
</evidence>
<reference evidence="3" key="1">
    <citation type="journal article" date="2014" name="Int. J. Syst. Evol. Microbiol.">
        <title>Complete genome sequence of Corynebacterium casei LMG S-19264T (=DSM 44701T), isolated from a smear-ripened cheese.</title>
        <authorList>
            <consortium name="US DOE Joint Genome Institute (JGI-PGF)"/>
            <person name="Walter F."/>
            <person name="Albersmeier A."/>
            <person name="Kalinowski J."/>
            <person name="Ruckert C."/>
        </authorList>
    </citation>
    <scope>NUCLEOTIDE SEQUENCE</scope>
    <source>
        <strain evidence="3">JCM 4637</strain>
    </source>
</reference>
<evidence type="ECO:0000313" key="3">
    <source>
        <dbReference type="EMBL" id="GHC83197.1"/>
    </source>
</evidence>
<dbReference type="InterPro" id="IPR050267">
    <property type="entry name" value="Anti-sigma-factor_SerPK"/>
</dbReference>
<dbReference type="AlphaFoldDB" id="A0A919C8A0"/>
<dbReference type="RefSeq" id="WP_189822400.1">
    <property type="nucleotide sequence ID" value="NZ_BMVC01000002.1"/>
</dbReference>
<dbReference type="PANTHER" id="PTHR35526">
    <property type="entry name" value="ANTI-SIGMA-F FACTOR RSBW-RELATED"/>
    <property type="match status" value="1"/>
</dbReference>
<comment type="caution">
    <text evidence="3">The sequence shown here is derived from an EMBL/GenBank/DDBJ whole genome shotgun (WGS) entry which is preliminary data.</text>
</comment>
<gene>
    <name evidence="3" type="ORF">GCM10010334_12060</name>
</gene>